<evidence type="ECO:0000313" key="1">
    <source>
        <dbReference type="EMBL" id="CAF2138155.1"/>
    </source>
</evidence>
<dbReference type="Proteomes" id="UP001295469">
    <property type="component" value="Chromosome A02"/>
</dbReference>
<dbReference type="AlphaFoldDB" id="A0A816WTH3"/>
<protein>
    <submittedName>
        <fullName evidence="1">(rape) hypothetical protein</fullName>
    </submittedName>
</protein>
<proteinExistence type="predicted"/>
<reference evidence="1" key="1">
    <citation type="submission" date="2021-01" db="EMBL/GenBank/DDBJ databases">
        <authorList>
            <consortium name="Genoscope - CEA"/>
            <person name="William W."/>
        </authorList>
    </citation>
    <scope>NUCLEOTIDE SEQUENCE</scope>
</reference>
<sequence length="120" mass="13611">MREFTASLGGAAGEIGTLSSPTLISRREKLISFAKRRLLRSSTRMAGRSLLASGATEVGQMWHFSSLQQMRFSQRYRCYPGTVSSYQLMTATIMLCLWSSTWRKLSSLREMLLIWVGHEL</sequence>
<organism evidence="1">
    <name type="scientific">Brassica napus</name>
    <name type="common">Rape</name>
    <dbReference type="NCBI Taxonomy" id="3708"/>
    <lineage>
        <taxon>Eukaryota</taxon>
        <taxon>Viridiplantae</taxon>
        <taxon>Streptophyta</taxon>
        <taxon>Embryophyta</taxon>
        <taxon>Tracheophyta</taxon>
        <taxon>Spermatophyta</taxon>
        <taxon>Magnoliopsida</taxon>
        <taxon>eudicotyledons</taxon>
        <taxon>Gunneridae</taxon>
        <taxon>Pentapetalae</taxon>
        <taxon>rosids</taxon>
        <taxon>malvids</taxon>
        <taxon>Brassicales</taxon>
        <taxon>Brassicaceae</taxon>
        <taxon>Brassiceae</taxon>
        <taxon>Brassica</taxon>
    </lineage>
</organism>
<dbReference type="EMBL" id="HG994356">
    <property type="protein sequence ID" value="CAF2138155.1"/>
    <property type="molecule type" value="Genomic_DNA"/>
</dbReference>
<accession>A0A816WTH3</accession>
<gene>
    <name evidence="1" type="ORF">DARMORV10_A02P12190.1</name>
</gene>
<name>A0A816WTH3_BRANA</name>